<evidence type="ECO:0000256" key="1">
    <source>
        <dbReference type="ARBA" id="ARBA00023015"/>
    </source>
</evidence>
<evidence type="ECO:0000313" key="5">
    <source>
        <dbReference type="EMBL" id="SPJ25519.1"/>
    </source>
</evidence>
<dbReference type="EMBL" id="ONZF01000009">
    <property type="protein sequence ID" value="SPJ25519.1"/>
    <property type="molecule type" value="Genomic_DNA"/>
</dbReference>
<accession>A0A2R8BZG9</accession>
<evidence type="ECO:0000313" key="6">
    <source>
        <dbReference type="Proteomes" id="UP000244912"/>
    </source>
</evidence>
<dbReference type="SUPFAM" id="SSF75516">
    <property type="entry name" value="Pheromone-binding domain of LuxR-like quorum-sensing transcription factors"/>
    <property type="match status" value="1"/>
</dbReference>
<reference evidence="5 6" key="1">
    <citation type="submission" date="2018-03" db="EMBL/GenBank/DDBJ databases">
        <authorList>
            <person name="Keele B.F."/>
        </authorList>
    </citation>
    <scope>NUCLEOTIDE SEQUENCE [LARGE SCALE GENOMIC DNA]</scope>
    <source>
        <strain evidence="5 6">CECT 8504</strain>
    </source>
</reference>
<dbReference type="AlphaFoldDB" id="A0A2R8BZG9"/>
<keyword evidence="2" id="KW-0238">DNA-binding</keyword>
<protein>
    <recommendedName>
        <fullName evidence="4">Transcription factor LuxR-like autoinducer-binding domain-containing protein</fullName>
    </recommendedName>
</protein>
<dbReference type="GO" id="GO:0003677">
    <property type="term" value="F:DNA binding"/>
    <property type="evidence" value="ECO:0007669"/>
    <property type="project" value="UniProtKB-KW"/>
</dbReference>
<evidence type="ECO:0000256" key="2">
    <source>
        <dbReference type="ARBA" id="ARBA00023125"/>
    </source>
</evidence>
<name>A0A2R8BZG9_9RHOB</name>
<dbReference type="OrthoDB" id="7826109at2"/>
<sequence length="164" mass="18171">MTLTEELRGLLERLKAEAPKGFAAAFHIDFTAPRYLFQTYDEAWRTYYSTAGLVMKDPAVKWGFTHDGIAPWSDLEDLDTEGVFTTAAEYGLHYWAVIATSTGGSKSIGAFARGETAFSDADKNRIQVLFEELHVLTRKGIDVDPEFGAMLSALSVTLTHRDGQ</sequence>
<dbReference type="InterPro" id="IPR036693">
    <property type="entry name" value="TF_LuxR_autoind-bd_dom_sf"/>
</dbReference>
<evidence type="ECO:0000259" key="4">
    <source>
        <dbReference type="Pfam" id="PF03472"/>
    </source>
</evidence>
<dbReference type="Pfam" id="PF03472">
    <property type="entry name" value="Autoind_bind"/>
    <property type="match status" value="1"/>
</dbReference>
<dbReference type="InterPro" id="IPR005143">
    <property type="entry name" value="TF_LuxR_autoind-bd_dom"/>
</dbReference>
<keyword evidence="3" id="KW-0804">Transcription</keyword>
<proteinExistence type="predicted"/>
<dbReference type="Proteomes" id="UP000244912">
    <property type="component" value="Unassembled WGS sequence"/>
</dbReference>
<keyword evidence="1" id="KW-0805">Transcription regulation</keyword>
<evidence type="ECO:0000256" key="3">
    <source>
        <dbReference type="ARBA" id="ARBA00023163"/>
    </source>
</evidence>
<feature type="domain" description="Transcription factor LuxR-like autoinducer-binding" evidence="4">
    <location>
        <begin position="34"/>
        <end position="129"/>
    </location>
</feature>
<organism evidence="5 6">
    <name type="scientific">Palleronia abyssalis</name>
    <dbReference type="NCBI Taxonomy" id="1501240"/>
    <lineage>
        <taxon>Bacteria</taxon>
        <taxon>Pseudomonadati</taxon>
        <taxon>Pseudomonadota</taxon>
        <taxon>Alphaproteobacteria</taxon>
        <taxon>Rhodobacterales</taxon>
        <taxon>Roseobacteraceae</taxon>
        <taxon>Palleronia</taxon>
    </lineage>
</organism>
<dbReference type="RefSeq" id="WP_108895315.1">
    <property type="nucleotide sequence ID" value="NZ_ONZF01000009.1"/>
</dbReference>
<keyword evidence="6" id="KW-1185">Reference proteome</keyword>
<dbReference type="Gene3D" id="3.30.450.80">
    <property type="entry name" value="Transcription factor LuxR-like, autoinducer-binding domain"/>
    <property type="match status" value="1"/>
</dbReference>
<gene>
    <name evidence="5" type="ORF">PAA8504_03370</name>
</gene>